<organism evidence="1 2">
    <name type="scientific">Caerostris darwini</name>
    <dbReference type="NCBI Taxonomy" id="1538125"/>
    <lineage>
        <taxon>Eukaryota</taxon>
        <taxon>Metazoa</taxon>
        <taxon>Ecdysozoa</taxon>
        <taxon>Arthropoda</taxon>
        <taxon>Chelicerata</taxon>
        <taxon>Arachnida</taxon>
        <taxon>Araneae</taxon>
        <taxon>Araneomorphae</taxon>
        <taxon>Entelegynae</taxon>
        <taxon>Araneoidea</taxon>
        <taxon>Araneidae</taxon>
        <taxon>Caerostris</taxon>
    </lineage>
</organism>
<gene>
    <name evidence="1" type="primary">AVEN_52118_1</name>
    <name evidence="1" type="ORF">CDAR_427731</name>
</gene>
<sequence>MRNYIEEIISDPPDDIHRISVYPIRIDFQGLAYPHHLQFRRKGQAPWYGKTRYKFQGYNRTWIIELQPYHHPHLKFNLTNFEARTIAQSECYYKGRVVGETVSSVKVSLCGGMSNQIKASAKVVVCLSERSPILIIHINGSDLIRQLAAFTTHRSFACDEANGLWSDVNQDLAKNHIYVIGTWGRWR</sequence>
<dbReference type="EMBL" id="BPLQ01000269">
    <property type="protein sequence ID" value="GIX69406.1"/>
    <property type="molecule type" value="Genomic_DNA"/>
</dbReference>
<comment type="caution">
    <text evidence="1">The sequence shown here is derived from an EMBL/GenBank/DDBJ whole genome shotgun (WGS) entry which is preliminary data.</text>
</comment>
<evidence type="ECO:0000313" key="2">
    <source>
        <dbReference type="Proteomes" id="UP001054837"/>
    </source>
</evidence>
<dbReference type="Proteomes" id="UP001054837">
    <property type="component" value="Unassembled WGS sequence"/>
</dbReference>
<dbReference type="AlphaFoldDB" id="A0AAV4MAI8"/>
<keyword evidence="2" id="KW-1185">Reference proteome</keyword>
<protein>
    <submittedName>
        <fullName evidence="1">Pep_M12B_propep domain-containing protein</fullName>
    </submittedName>
</protein>
<evidence type="ECO:0000313" key="1">
    <source>
        <dbReference type="EMBL" id="GIX69406.1"/>
    </source>
</evidence>
<accession>A0AAV4MAI8</accession>
<proteinExistence type="predicted"/>
<reference evidence="1 2" key="1">
    <citation type="submission" date="2021-06" db="EMBL/GenBank/DDBJ databases">
        <title>Caerostris darwini draft genome.</title>
        <authorList>
            <person name="Kono N."/>
            <person name="Arakawa K."/>
        </authorList>
    </citation>
    <scope>NUCLEOTIDE SEQUENCE [LARGE SCALE GENOMIC DNA]</scope>
</reference>
<name>A0AAV4MAI8_9ARAC</name>